<evidence type="ECO:0000313" key="4">
    <source>
        <dbReference type="Proteomes" id="UP000295706"/>
    </source>
</evidence>
<dbReference type="GO" id="GO:0008236">
    <property type="term" value="F:serine-type peptidase activity"/>
    <property type="evidence" value="ECO:0007669"/>
    <property type="project" value="InterPro"/>
</dbReference>
<protein>
    <submittedName>
        <fullName evidence="3">Peptidase S41</fullName>
    </submittedName>
</protein>
<feature type="signal peptide" evidence="1">
    <location>
        <begin position="1"/>
        <end position="20"/>
    </location>
</feature>
<dbReference type="AlphaFoldDB" id="A0A4R4KBE8"/>
<dbReference type="Pfam" id="PF03572">
    <property type="entry name" value="Peptidase_S41"/>
    <property type="match status" value="1"/>
</dbReference>
<name>A0A4R4KBE8_9BACT</name>
<dbReference type="InterPro" id="IPR029045">
    <property type="entry name" value="ClpP/crotonase-like_dom_sf"/>
</dbReference>
<sequence>MNLRIWLAILFFLPALGGSAQELTRAEMQKDLIFLKKKLDNWYPGIGYYLPEKDFQALYDSIYRNVPETLPYLNFYRAINPLISAQKDGHLNLIHRKKYTDKHTKVFPFLIRDVDGKYFTAFTTASDTTICQGTEILCIENQGIKEIHTLLADKYRAGADGDIPTGRFFRTLVNFSGSYANWFGVKDSLNVQFILPGSQDTLSRYVACETFDTINARLKKKYAKDLRSTQNLQLTEIDSIKNAAILNITTFSSFKKGNLLGNRFNKKLRRAFKTIEEKGYEHLVLDVRSNGGGAVANSSRLLSYILPEPFTVMRSSSLKPKAVFPYVTSPINPISPIHFFFHHHRDRTTGLWKSAPEPKRYTQPARKYAYRKQLYFLVNGASYSATVSVLAHAESQGVGVRVGETPGGAYWGDFAARFRVVKLPNSRIKVRIPLKTLYHNVKPSEKFDLEPHYPVSRTYEDLVTSGRDFGVEYVKKLILAKGKLAEN</sequence>
<dbReference type="OrthoDB" id="5480566at2"/>
<keyword evidence="4" id="KW-1185">Reference proteome</keyword>
<evidence type="ECO:0000259" key="2">
    <source>
        <dbReference type="Pfam" id="PF03572"/>
    </source>
</evidence>
<organism evidence="3 4">
    <name type="scientific">Arundinibacter roseus</name>
    <dbReference type="NCBI Taxonomy" id="2070510"/>
    <lineage>
        <taxon>Bacteria</taxon>
        <taxon>Pseudomonadati</taxon>
        <taxon>Bacteroidota</taxon>
        <taxon>Cytophagia</taxon>
        <taxon>Cytophagales</taxon>
        <taxon>Spirosomataceae</taxon>
        <taxon>Arundinibacter</taxon>
    </lineage>
</organism>
<dbReference type="Gene3D" id="3.90.226.10">
    <property type="entry name" value="2-enoyl-CoA Hydratase, Chain A, domain 1"/>
    <property type="match status" value="1"/>
</dbReference>
<evidence type="ECO:0000313" key="3">
    <source>
        <dbReference type="EMBL" id="TDB63986.1"/>
    </source>
</evidence>
<dbReference type="SUPFAM" id="SSF52096">
    <property type="entry name" value="ClpP/crotonase"/>
    <property type="match status" value="1"/>
</dbReference>
<dbReference type="EMBL" id="SMJU01000008">
    <property type="protein sequence ID" value="TDB63986.1"/>
    <property type="molecule type" value="Genomic_DNA"/>
</dbReference>
<gene>
    <name evidence="3" type="ORF">EZE20_13660</name>
</gene>
<feature type="domain" description="Tail specific protease" evidence="2">
    <location>
        <begin position="244"/>
        <end position="418"/>
    </location>
</feature>
<dbReference type="PANTHER" id="PTHR32060">
    <property type="entry name" value="TAIL-SPECIFIC PROTEASE"/>
    <property type="match status" value="1"/>
</dbReference>
<feature type="chain" id="PRO_5020671880" evidence="1">
    <location>
        <begin position="21"/>
        <end position="487"/>
    </location>
</feature>
<comment type="caution">
    <text evidence="3">The sequence shown here is derived from an EMBL/GenBank/DDBJ whole genome shotgun (WGS) entry which is preliminary data.</text>
</comment>
<accession>A0A4R4KBE8</accession>
<dbReference type="GO" id="GO:0004175">
    <property type="term" value="F:endopeptidase activity"/>
    <property type="evidence" value="ECO:0007669"/>
    <property type="project" value="TreeGrafter"/>
</dbReference>
<reference evidence="3 4" key="1">
    <citation type="submission" date="2019-02" db="EMBL/GenBank/DDBJ databases">
        <title>Arundinibacter roseus gen. nov., sp. nov., a new member of the family Cytophagaceae.</title>
        <authorList>
            <person name="Szuroczki S."/>
            <person name="Khayer B."/>
            <person name="Sproer C."/>
            <person name="Toumi M."/>
            <person name="Szabo A."/>
            <person name="Felfoldi T."/>
            <person name="Schumann P."/>
            <person name="Toth E."/>
        </authorList>
    </citation>
    <scope>NUCLEOTIDE SEQUENCE [LARGE SCALE GENOMIC DNA]</scope>
    <source>
        <strain evidence="3 4">DMA-k-7a</strain>
    </source>
</reference>
<proteinExistence type="predicted"/>
<dbReference type="PANTHER" id="PTHR32060:SF22">
    <property type="entry name" value="CARBOXYL-TERMINAL-PROCESSING PEPTIDASE 3, CHLOROPLASTIC"/>
    <property type="match status" value="1"/>
</dbReference>
<dbReference type="GO" id="GO:0006508">
    <property type="term" value="P:proteolysis"/>
    <property type="evidence" value="ECO:0007669"/>
    <property type="project" value="InterPro"/>
</dbReference>
<keyword evidence="1" id="KW-0732">Signal</keyword>
<dbReference type="RefSeq" id="WP_132118544.1">
    <property type="nucleotide sequence ID" value="NZ_SMJU01000008.1"/>
</dbReference>
<dbReference type="InterPro" id="IPR005151">
    <property type="entry name" value="Tail-specific_protease"/>
</dbReference>
<dbReference type="Proteomes" id="UP000295706">
    <property type="component" value="Unassembled WGS sequence"/>
</dbReference>
<evidence type="ECO:0000256" key="1">
    <source>
        <dbReference type="SAM" id="SignalP"/>
    </source>
</evidence>